<reference evidence="2" key="1">
    <citation type="submission" date="2020-06" db="EMBL/GenBank/DDBJ databases">
        <title>Draft genome of Bugula neritina, a colonial animal packing powerful symbionts and potential medicines.</title>
        <authorList>
            <person name="Rayko M."/>
        </authorList>
    </citation>
    <scope>NUCLEOTIDE SEQUENCE [LARGE SCALE GENOMIC DNA]</scope>
    <source>
        <strain evidence="2">Kwan_BN1</strain>
    </source>
</reference>
<organism evidence="2 3">
    <name type="scientific">Bugula neritina</name>
    <name type="common">Brown bryozoan</name>
    <name type="synonym">Sertularia neritina</name>
    <dbReference type="NCBI Taxonomy" id="10212"/>
    <lineage>
        <taxon>Eukaryota</taxon>
        <taxon>Metazoa</taxon>
        <taxon>Spiralia</taxon>
        <taxon>Lophotrochozoa</taxon>
        <taxon>Bryozoa</taxon>
        <taxon>Gymnolaemata</taxon>
        <taxon>Cheilostomatida</taxon>
        <taxon>Flustrina</taxon>
        <taxon>Buguloidea</taxon>
        <taxon>Bugulidae</taxon>
        <taxon>Bugula</taxon>
    </lineage>
</organism>
<dbReference type="EMBL" id="VXIV02001507">
    <property type="protein sequence ID" value="KAF6032433.1"/>
    <property type="molecule type" value="Genomic_DNA"/>
</dbReference>
<gene>
    <name evidence="2" type="ORF">EB796_009247</name>
</gene>
<feature type="compositionally biased region" description="Polar residues" evidence="1">
    <location>
        <begin position="1"/>
        <end position="16"/>
    </location>
</feature>
<dbReference type="Proteomes" id="UP000593567">
    <property type="component" value="Unassembled WGS sequence"/>
</dbReference>
<protein>
    <submittedName>
        <fullName evidence="2">Uncharacterized protein</fullName>
    </submittedName>
</protein>
<evidence type="ECO:0000313" key="2">
    <source>
        <dbReference type="EMBL" id="KAF6032433.1"/>
    </source>
</evidence>
<proteinExistence type="predicted"/>
<keyword evidence="3" id="KW-1185">Reference proteome</keyword>
<sequence length="80" mass="8535">MSSCTVSDRRVNSTAAPVSHSHYMQHARPLRAQSTTHSGGERMNAPVSVGQQLVNALRNTYISSPAPTAAASRQASRNSE</sequence>
<evidence type="ECO:0000256" key="1">
    <source>
        <dbReference type="SAM" id="MobiDB-lite"/>
    </source>
</evidence>
<evidence type="ECO:0000313" key="3">
    <source>
        <dbReference type="Proteomes" id="UP000593567"/>
    </source>
</evidence>
<name>A0A7J7K2L7_BUGNE</name>
<comment type="caution">
    <text evidence="2">The sequence shown here is derived from an EMBL/GenBank/DDBJ whole genome shotgun (WGS) entry which is preliminary data.</text>
</comment>
<accession>A0A7J7K2L7</accession>
<dbReference type="AlphaFoldDB" id="A0A7J7K2L7"/>
<feature type="region of interest" description="Disordered" evidence="1">
    <location>
        <begin position="1"/>
        <end position="44"/>
    </location>
</feature>